<dbReference type="AlphaFoldDB" id="A0A9X2F7L7"/>
<dbReference type="Pfam" id="PF21941">
    <property type="entry name" value="SMEK_N"/>
    <property type="match status" value="1"/>
</dbReference>
<gene>
    <name evidence="2" type="ORF">NG895_05365</name>
</gene>
<dbReference type="RefSeq" id="WP_252851435.1">
    <property type="nucleotide sequence ID" value="NZ_JAMXLR010000023.1"/>
</dbReference>
<comment type="caution">
    <text evidence="2">The sequence shown here is derived from an EMBL/GenBank/DDBJ whole genome shotgun (WGS) entry which is preliminary data.</text>
</comment>
<keyword evidence="3" id="KW-1185">Reference proteome</keyword>
<dbReference type="InterPro" id="IPR047740">
    <property type="entry name" value="SMEK_dom"/>
</dbReference>
<evidence type="ECO:0000259" key="1">
    <source>
        <dbReference type="Pfam" id="PF21941"/>
    </source>
</evidence>
<dbReference type="EMBL" id="JAMXLR010000023">
    <property type="protein sequence ID" value="MCO6043329.1"/>
    <property type="molecule type" value="Genomic_DNA"/>
</dbReference>
<protein>
    <submittedName>
        <fullName evidence="2">SMEK domain-containing protein</fullName>
    </submittedName>
</protein>
<proteinExistence type="predicted"/>
<reference evidence="2" key="1">
    <citation type="submission" date="2022-06" db="EMBL/GenBank/DDBJ databases">
        <title>Aeoliella straminimaris, a novel planctomycete from sediments.</title>
        <authorList>
            <person name="Vitorino I.R."/>
            <person name="Lage O.M."/>
        </authorList>
    </citation>
    <scope>NUCLEOTIDE SEQUENCE</scope>
    <source>
        <strain evidence="2">ICT_H6.2</strain>
    </source>
</reference>
<accession>A0A9X2F7L7</accession>
<name>A0A9X2F7L7_9BACT</name>
<dbReference type="NCBIfam" id="NF033859">
    <property type="entry name" value="SMEK_N"/>
    <property type="match status" value="1"/>
</dbReference>
<sequence>MEVSNLKQVIPNHQGARMLAIQELRKEIRFGLAVLQGYIRPGGSLNLTDINVHAEYFVGDLLNEVRGWRLKNTNVSKSNYPCIDLIDNHNRIGIQVTSEKGAPKINQTIKCLDTHGLSAHIDHFKLFSLLPKQGTYKITETCAGVAFNWRVDVLDFDTLLQEIYGVANLGKIQSIRSVVTSAMPRLFASRRKVLLGLRSHLARDLSIFDRQVMDAPFQHEDPLLMYKAIRQMRVTLQKNGSSRLSNEVAAQNFDAAKNILTKMEYQVRNQFPDIHYAAMKDQTSMTDKDGDFGNAITLMMQIRQSLKPLLDEVQQELDRIDAQLLS</sequence>
<dbReference type="Proteomes" id="UP001155241">
    <property type="component" value="Unassembled WGS sequence"/>
</dbReference>
<organism evidence="2 3">
    <name type="scientific">Aeoliella straminimaris</name>
    <dbReference type="NCBI Taxonomy" id="2954799"/>
    <lineage>
        <taxon>Bacteria</taxon>
        <taxon>Pseudomonadati</taxon>
        <taxon>Planctomycetota</taxon>
        <taxon>Planctomycetia</taxon>
        <taxon>Pirellulales</taxon>
        <taxon>Lacipirellulaceae</taxon>
        <taxon>Aeoliella</taxon>
    </lineage>
</organism>
<feature type="domain" description="SMEK" evidence="1">
    <location>
        <begin position="28"/>
        <end position="163"/>
    </location>
</feature>
<evidence type="ECO:0000313" key="2">
    <source>
        <dbReference type="EMBL" id="MCO6043329.1"/>
    </source>
</evidence>
<evidence type="ECO:0000313" key="3">
    <source>
        <dbReference type="Proteomes" id="UP001155241"/>
    </source>
</evidence>